<dbReference type="InterPro" id="IPR013785">
    <property type="entry name" value="Aldolase_TIM"/>
</dbReference>
<dbReference type="SFLD" id="SFLDG01066">
    <property type="entry name" value="organic_radical-activating_enz"/>
    <property type="match status" value="1"/>
</dbReference>
<dbReference type="Gene3D" id="3.30.70.20">
    <property type="match status" value="1"/>
</dbReference>
<dbReference type="AlphaFoldDB" id="A0A7L7KSL6"/>
<proteinExistence type="predicted"/>
<dbReference type="PROSITE" id="PS51379">
    <property type="entry name" value="4FE4S_FER_2"/>
    <property type="match status" value="1"/>
</dbReference>
<comment type="catalytic activity">
    <reaction evidence="7">
        <text>glycyl-[protein] + reduced [flavodoxin] + S-adenosyl-L-methionine = glycin-2-yl radical-[protein] + semiquinone [flavodoxin] + 5'-deoxyadenosine + L-methionine + H(+)</text>
        <dbReference type="Rhea" id="RHEA:61976"/>
        <dbReference type="Rhea" id="RHEA-COMP:10622"/>
        <dbReference type="Rhea" id="RHEA-COMP:14480"/>
        <dbReference type="Rhea" id="RHEA-COMP:15993"/>
        <dbReference type="Rhea" id="RHEA-COMP:15994"/>
        <dbReference type="ChEBI" id="CHEBI:15378"/>
        <dbReference type="ChEBI" id="CHEBI:17319"/>
        <dbReference type="ChEBI" id="CHEBI:29947"/>
        <dbReference type="ChEBI" id="CHEBI:32722"/>
        <dbReference type="ChEBI" id="CHEBI:57618"/>
        <dbReference type="ChEBI" id="CHEBI:57844"/>
        <dbReference type="ChEBI" id="CHEBI:59789"/>
        <dbReference type="ChEBI" id="CHEBI:140311"/>
    </reaction>
</comment>
<dbReference type="PANTHER" id="PTHR30352">
    <property type="entry name" value="PYRUVATE FORMATE-LYASE-ACTIVATING ENZYME"/>
    <property type="match status" value="1"/>
</dbReference>
<dbReference type="CDD" id="cd01335">
    <property type="entry name" value="Radical_SAM"/>
    <property type="match status" value="1"/>
</dbReference>
<keyword evidence="11" id="KW-1185">Reference proteome</keyword>
<dbReference type="Pfam" id="PF04055">
    <property type="entry name" value="Radical_SAM"/>
    <property type="match status" value="1"/>
</dbReference>
<reference evidence="10 11" key="1">
    <citation type="submission" date="2020-02" db="EMBL/GenBank/DDBJ databases">
        <authorList>
            <person name="Zheng R.K."/>
            <person name="Sun C.M."/>
        </authorList>
    </citation>
    <scope>NUCLEOTIDE SEQUENCE [LARGE SCALE GENOMIC DNA]</scope>
    <source>
        <strain evidence="11">zrk13</strain>
    </source>
</reference>
<dbReference type="InterPro" id="IPR017896">
    <property type="entry name" value="4Fe4S_Fe-S-bd"/>
</dbReference>
<evidence type="ECO:0000259" key="8">
    <source>
        <dbReference type="PROSITE" id="PS51379"/>
    </source>
</evidence>
<keyword evidence="4" id="KW-0479">Metal-binding</keyword>
<evidence type="ECO:0000256" key="5">
    <source>
        <dbReference type="ARBA" id="ARBA00023004"/>
    </source>
</evidence>
<dbReference type="GO" id="GO:0016491">
    <property type="term" value="F:oxidoreductase activity"/>
    <property type="evidence" value="ECO:0007669"/>
    <property type="project" value="InterPro"/>
</dbReference>
<keyword evidence="5" id="KW-0408">Iron</keyword>
<keyword evidence="6" id="KW-0411">Iron-sulfur</keyword>
<evidence type="ECO:0000256" key="3">
    <source>
        <dbReference type="ARBA" id="ARBA00022691"/>
    </source>
</evidence>
<evidence type="ECO:0000259" key="9">
    <source>
        <dbReference type="PROSITE" id="PS51918"/>
    </source>
</evidence>
<dbReference type="InterPro" id="IPR023912">
    <property type="entry name" value="YjjW_bact"/>
</dbReference>
<keyword evidence="3" id="KW-0949">S-adenosyl-L-methionine</keyword>
<dbReference type="SFLD" id="SFLDS00029">
    <property type="entry name" value="Radical_SAM"/>
    <property type="match status" value="1"/>
</dbReference>
<dbReference type="SUPFAM" id="SSF54862">
    <property type="entry name" value="4Fe-4S ferredoxins"/>
    <property type="match status" value="1"/>
</dbReference>
<dbReference type="NCBIfam" id="TIGR04041">
    <property type="entry name" value="activase_YjjW"/>
    <property type="match status" value="1"/>
</dbReference>
<dbReference type="InterPro" id="IPR058240">
    <property type="entry name" value="rSAM_sf"/>
</dbReference>
<dbReference type="GO" id="GO:0051539">
    <property type="term" value="F:4 iron, 4 sulfur cluster binding"/>
    <property type="evidence" value="ECO:0007669"/>
    <property type="project" value="UniProtKB-KW"/>
</dbReference>
<dbReference type="InterPro" id="IPR034457">
    <property type="entry name" value="Organic_radical-activating"/>
</dbReference>
<dbReference type="RefSeq" id="WP_258877621.1">
    <property type="nucleotide sequence ID" value="NZ_CP048914.1"/>
</dbReference>
<dbReference type="KEGG" id="xcl:G4Z02_08655"/>
<dbReference type="PANTHER" id="PTHR30352:SF13">
    <property type="entry name" value="GLYCYL-RADICAL ENZYME ACTIVATING ENZYME YJJW-RELATED"/>
    <property type="match status" value="1"/>
</dbReference>
<evidence type="ECO:0000256" key="2">
    <source>
        <dbReference type="ARBA" id="ARBA00022485"/>
    </source>
</evidence>
<evidence type="ECO:0000256" key="7">
    <source>
        <dbReference type="ARBA" id="ARBA00047365"/>
    </source>
</evidence>
<evidence type="ECO:0000256" key="4">
    <source>
        <dbReference type="ARBA" id="ARBA00022723"/>
    </source>
</evidence>
<gene>
    <name evidence="10" type="primary">yjjW</name>
    <name evidence="10" type="ORF">G4Z02_08655</name>
</gene>
<dbReference type="EMBL" id="CP048914">
    <property type="protein sequence ID" value="QMS85811.1"/>
    <property type="molecule type" value="Genomic_DNA"/>
</dbReference>
<keyword evidence="2" id="KW-0004">4Fe-4S</keyword>
<dbReference type="PROSITE" id="PS00198">
    <property type="entry name" value="4FE4S_FER_1"/>
    <property type="match status" value="1"/>
</dbReference>
<dbReference type="InterPro" id="IPR012839">
    <property type="entry name" value="Organic_radical_activase"/>
</dbReference>
<accession>A0A7L7KSL6</accession>
<feature type="domain" description="Radical SAM core" evidence="9">
    <location>
        <begin position="22"/>
        <end position="278"/>
    </location>
</feature>
<evidence type="ECO:0000256" key="1">
    <source>
        <dbReference type="ARBA" id="ARBA00001966"/>
    </source>
</evidence>
<organism evidence="10 11">
    <name type="scientific">Candidatus Xianfuyuplasma coldseepsis</name>
    <dbReference type="NCBI Taxonomy" id="2782163"/>
    <lineage>
        <taxon>Bacteria</taxon>
        <taxon>Bacillati</taxon>
        <taxon>Mycoplasmatota</taxon>
        <taxon>Mollicutes</taxon>
        <taxon>Candidatus Izemoplasmatales</taxon>
        <taxon>Candidatus Izemoplasmataceae</taxon>
        <taxon>Candidatus Xianfuyuplasma</taxon>
    </lineage>
</organism>
<dbReference type="InterPro" id="IPR017900">
    <property type="entry name" value="4Fe4S_Fe_S_CS"/>
</dbReference>
<name>A0A7L7KSL6_9MOLU</name>
<dbReference type="Gene3D" id="3.20.20.70">
    <property type="entry name" value="Aldolase class I"/>
    <property type="match status" value="1"/>
</dbReference>
<sequence>MSSNDLSENSLPILRIYPFSSTDGPGNRYAIYLAGCNLNCKSCHNPESINQCDSCGLCVAACDFDALEIIDGQVTYYPEQCTKCDRCIYTCESLASPKLLPLSNEEIIADITKHRDYIRGVTFSGGEATLHYQALIPLIKDIKKLGLTVFVDSNGYWDIDTEFEEFISLVDQFMLDLKFLDPDLHRFYTGVDNKIIIDNINLIYQQHKLYEVRSVVYESEESCKDVLQIASFLPRDVLFKIIPYHTHGVRVEYKHLFHVPSDTFLQQLDQSLKKLDREYIIYKI</sequence>
<evidence type="ECO:0000256" key="6">
    <source>
        <dbReference type="ARBA" id="ARBA00023014"/>
    </source>
</evidence>
<feature type="domain" description="4Fe-4S ferredoxin-type" evidence="8">
    <location>
        <begin position="45"/>
        <end position="72"/>
    </location>
</feature>
<protein>
    <submittedName>
        <fullName evidence="10">YjjW family glycine radical enzyme activase</fullName>
    </submittedName>
</protein>
<dbReference type="InterPro" id="IPR007197">
    <property type="entry name" value="rSAM"/>
</dbReference>
<evidence type="ECO:0000313" key="10">
    <source>
        <dbReference type="EMBL" id="QMS85811.1"/>
    </source>
</evidence>
<comment type="cofactor">
    <cofactor evidence="1">
        <name>[4Fe-4S] cluster</name>
        <dbReference type="ChEBI" id="CHEBI:49883"/>
    </cofactor>
</comment>
<dbReference type="SUPFAM" id="SSF102114">
    <property type="entry name" value="Radical SAM enzymes"/>
    <property type="match status" value="1"/>
</dbReference>
<dbReference type="PROSITE" id="PS51918">
    <property type="entry name" value="RADICAL_SAM"/>
    <property type="match status" value="1"/>
</dbReference>
<dbReference type="Proteomes" id="UP000514720">
    <property type="component" value="Chromosome"/>
</dbReference>
<dbReference type="PIRSF" id="PIRSF000371">
    <property type="entry name" value="PFL_act_enz"/>
    <property type="match status" value="1"/>
</dbReference>
<evidence type="ECO:0000313" key="11">
    <source>
        <dbReference type="Proteomes" id="UP000514720"/>
    </source>
</evidence>
<dbReference type="GO" id="GO:0046872">
    <property type="term" value="F:metal ion binding"/>
    <property type="evidence" value="ECO:0007669"/>
    <property type="project" value="UniProtKB-KW"/>
</dbReference>